<sequence>MAFWVVGGGPLDGNNSSVNASSPYLESGKRRVCHADGIDHFYEAPKRPRLDRFGQFIRPCHDYEDRHAGITPLHDSVQVKNLAFLVIREASPTPEPPSGAGTCGMERTASGLSISSDTTQHACFEEEDDEMLSDLAAAGLVRNHVAGFRRRYPDSKHGRILKALINPKSREADFPLDNDALRSIFIAANELFFANRLSRRVEWDWSHPTSAQYQSHIVGTTAVRPSTRLGGYETLIVLSSPILKDTKYNRRLLISTFLHEMIHSFLFVTCGLKARHCGGHTEGFRQIAEIIDSWVGKEHLHLSRMEADLERFRGDDYSMYDSNQRIISSRVAWESEDYPPEPRRRHYDYSSQEWQWYGHEGFPAPGQPGVDHSYVY</sequence>
<feature type="domain" description="SprT-like" evidence="1">
    <location>
        <begin position="182"/>
        <end position="295"/>
    </location>
</feature>
<dbReference type="AlphaFoldDB" id="A0A8K0WTL3"/>
<dbReference type="InterPro" id="IPR006640">
    <property type="entry name" value="SprT-like_domain"/>
</dbReference>
<accession>A0A8K0WTL3</accession>
<protein>
    <recommendedName>
        <fullName evidence="1">SprT-like domain-containing protein</fullName>
    </recommendedName>
</protein>
<dbReference type="OrthoDB" id="5236983at2759"/>
<evidence type="ECO:0000313" key="2">
    <source>
        <dbReference type="EMBL" id="KAH7321291.1"/>
    </source>
</evidence>
<comment type="caution">
    <text evidence="2">The sequence shown here is derived from an EMBL/GenBank/DDBJ whole genome shotgun (WGS) entry which is preliminary data.</text>
</comment>
<organism evidence="2 3">
    <name type="scientific">Stachybotrys elegans</name>
    <dbReference type="NCBI Taxonomy" id="80388"/>
    <lineage>
        <taxon>Eukaryota</taxon>
        <taxon>Fungi</taxon>
        <taxon>Dikarya</taxon>
        <taxon>Ascomycota</taxon>
        <taxon>Pezizomycotina</taxon>
        <taxon>Sordariomycetes</taxon>
        <taxon>Hypocreomycetidae</taxon>
        <taxon>Hypocreales</taxon>
        <taxon>Stachybotryaceae</taxon>
        <taxon>Stachybotrys</taxon>
    </lineage>
</organism>
<proteinExistence type="predicted"/>
<gene>
    <name evidence="2" type="ORF">B0I35DRAFT_477791</name>
</gene>
<evidence type="ECO:0000313" key="3">
    <source>
        <dbReference type="Proteomes" id="UP000813444"/>
    </source>
</evidence>
<dbReference type="Pfam" id="PF10263">
    <property type="entry name" value="SprT-like"/>
    <property type="match status" value="1"/>
</dbReference>
<dbReference type="GO" id="GO:0006950">
    <property type="term" value="P:response to stress"/>
    <property type="evidence" value="ECO:0007669"/>
    <property type="project" value="UniProtKB-ARBA"/>
</dbReference>
<keyword evidence="3" id="KW-1185">Reference proteome</keyword>
<dbReference type="EMBL" id="JAGPNK010000005">
    <property type="protein sequence ID" value="KAH7321291.1"/>
    <property type="molecule type" value="Genomic_DNA"/>
</dbReference>
<dbReference type="Proteomes" id="UP000813444">
    <property type="component" value="Unassembled WGS sequence"/>
</dbReference>
<name>A0A8K0WTL3_9HYPO</name>
<reference evidence="2" key="1">
    <citation type="journal article" date="2021" name="Nat. Commun.">
        <title>Genetic determinants of endophytism in the Arabidopsis root mycobiome.</title>
        <authorList>
            <person name="Mesny F."/>
            <person name="Miyauchi S."/>
            <person name="Thiergart T."/>
            <person name="Pickel B."/>
            <person name="Atanasova L."/>
            <person name="Karlsson M."/>
            <person name="Huettel B."/>
            <person name="Barry K.W."/>
            <person name="Haridas S."/>
            <person name="Chen C."/>
            <person name="Bauer D."/>
            <person name="Andreopoulos W."/>
            <person name="Pangilinan J."/>
            <person name="LaButti K."/>
            <person name="Riley R."/>
            <person name="Lipzen A."/>
            <person name="Clum A."/>
            <person name="Drula E."/>
            <person name="Henrissat B."/>
            <person name="Kohler A."/>
            <person name="Grigoriev I.V."/>
            <person name="Martin F.M."/>
            <person name="Hacquard S."/>
        </authorList>
    </citation>
    <scope>NUCLEOTIDE SEQUENCE</scope>
    <source>
        <strain evidence="2">MPI-CAGE-CH-0235</strain>
    </source>
</reference>
<evidence type="ECO:0000259" key="1">
    <source>
        <dbReference type="Pfam" id="PF10263"/>
    </source>
</evidence>